<sequence>ARPNRRSNSPPHRPPQTLLGSSRPINQPNISGWLPLSSPFPTPSRPRRQMAPPPASYPSPHRPALRPGSLQRLLRPPDPSDTDDAPTPRSRSRARSNGRVLLQVTNITPALTGADPFSGHQGFYLRLSDSSRSCYVSLHADHDDLILANGLHIGQVIEVDHLMPSVPAPVLRSFRVLPGRYPCIQHDSTDDDVDADACSARAEVKDKEVVSERPRPHRPSPTPPLPERKAWQSGSPATMGHGHRSRSFTTLSEACAAAVKPVRRSEGERRGADFLKKVRKISAASIDGNSSDVDDDEDESDVSSSISTTRRNWDFTGSIRPVAPRRRSNSISPGRSGPNQSGTANDPLESVRRKAEKAFKVLSKRSAHASSKTPRESSSAAGTPRSTGATSGIRWCEDNVLWSSLSSSLTRHGKEAVKQRDMALQTVLDGLLEASTTEKLIKCLSTYSELQSDKDDDPKELIDRFLRFSQELDHAIFVAQSQTRLRQAKSGGSNSTSSASAKAAMKAALDRKQSAISWVRAAIEADLSPLSSHTRVTSESAKPSPSESRPGTPRLCCSKTKCNCNSKSSSRSNLSAAMDLAVALRSECNRWFLKYIDKFLDDVENEAGYTTTCDSQVAGLLQQLKRVDDWLNHVVRHERMLPGPGDRSSRDCVFSEEEENDACERVRRKIYGALLRHVQYAATALESMNSVVTEEEN</sequence>
<feature type="region of interest" description="Disordered" evidence="1">
    <location>
        <begin position="204"/>
        <end position="248"/>
    </location>
</feature>
<feature type="region of interest" description="Disordered" evidence="1">
    <location>
        <begin position="532"/>
        <end position="553"/>
    </location>
</feature>
<dbReference type="Pfam" id="PF06075">
    <property type="entry name" value="DUF936"/>
    <property type="match status" value="1"/>
</dbReference>
<feature type="domain" description="DUF6857" evidence="3">
    <location>
        <begin position="393"/>
        <end position="684"/>
    </location>
</feature>
<keyword evidence="5" id="KW-1185">Reference proteome</keyword>
<dbReference type="EnsemblPlants" id="AET2Gv20385700.1">
    <property type="protein sequence ID" value="AET2Gv20385700.1"/>
    <property type="gene ID" value="AET2Gv20385700"/>
</dbReference>
<feature type="region of interest" description="Disordered" evidence="1">
    <location>
        <begin position="1"/>
        <end position="99"/>
    </location>
</feature>
<dbReference type="InterPro" id="IPR010341">
    <property type="entry name" value="DUF936_pln"/>
</dbReference>
<feature type="compositionally biased region" description="Polar residues" evidence="1">
    <location>
        <begin position="329"/>
        <end position="344"/>
    </location>
</feature>
<evidence type="ECO:0000256" key="1">
    <source>
        <dbReference type="SAM" id="MobiDB-lite"/>
    </source>
</evidence>
<dbReference type="PANTHER" id="PTHR31928">
    <property type="entry name" value="EXPRESSED PROTEIN"/>
    <property type="match status" value="1"/>
</dbReference>
<feature type="compositionally biased region" description="Polar residues" evidence="1">
    <location>
        <begin position="18"/>
        <end position="30"/>
    </location>
</feature>
<feature type="compositionally biased region" description="Low complexity" evidence="1">
    <location>
        <begin position="1"/>
        <end position="10"/>
    </location>
</feature>
<protein>
    <submittedName>
        <fullName evidence="4">Uncharacterized protein</fullName>
    </submittedName>
</protein>
<dbReference type="InterPro" id="IPR048297">
    <property type="entry name" value="DUF936_dom_pln"/>
</dbReference>
<reference evidence="5" key="1">
    <citation type="journal article" date="2014" name="Science">
        <title>Ancient hybridizations among the ancestral genomes of bread wheat.</title>
        <authorList>
            <consortium name="International Wheat Genome Sequencing Consortium,"/>
            <person name="Marcussen T."/>
            <person name="Sandve S.R."/>
            <person name="Heier L."/>
            <person name="Spannagl M."/>
            <person name="Pfeifer M."/>
            <person name="Jakobsen K.S."/>
            <person name="Wulff B.B."/>
            <person name="Steuernagel B."/>
            <person name="Mayer K.F."/>
            <person name="Olsen O.A."/>
        </authorList>
    </citation>
    <scope>NUCLEOTIDE SEQUENCE [LARGE SCALE GENOMIC DNA]</scope>
    <source>
        <strain evidence="5">cv. AL8/78</strain>
    </source>
</reference>
<feature type="compositionally biased region" description="Basic and acidic residues" evidence="1">
    <location>
        <begin position="204"/>
        <end position="214"/>
    </location>
</feature>
<feature type="compositionally biased region" description="Polar residues" evidence="1">
    <location>
        <begin position="532"/>
        <end position="549"/>
    </location>
</feature>
<feature type="domain" description="DUF936" evidence="2">
    <location>
        <begin position="65"/>
        <end position="186"/>
    </location>
</feature>
<reference evidence="4" key="4">
    <citation type="submission" date="2019-03" db="UniProtKB">
        <authorList>
            <consortium name="EnsemblPlants"/>
        </authorList>
    </citation>
    <scope>IDENTIFICATION</scope>
</reference>
<feature type="compositionally biased region" description="Acidic residues" evidence="1">
    <location>
        <begin position="292"/>
        <end position="301"/>
    </location>
</feature>
<dbReference type="Pfam" id="PF21647">
    <property type="entry name" value="DUF6857"/>
    <property type="match status" value="1"/>
</dbReference>
<evidence type="ECO:0000259" key="2">
    <source>
        <dbReference type="Pfam" id="PF06075"/>
    </source>
</evidence>
<feature type="compositionally biased region" description="Basic and acidic residues" evidence="1">
    <location>
        <begin position="349"/>
        <end position="359"/>
    </location>
</feature>
<evidence type="ECO:0000313" key="4">
    <source>
        <dbReference type="EnsemblPlants" id="AET2Gv20385700.1"/>
    </source>
</evidence>
<dbReference type="Gramene" id="AET2Gv20385700.1">
    <property type="protein sequence ID" value="AET2Gv20385700.1"/>
    <property type="gene ID" value="AET2Gv20385700"/>
</dbReference>
<dbReference type="InterPro" id="IPR049172">
    <property type="entry name" value="DUF6857_pln"/>
</dbReference>
<evidence type="ECO:0000313" key="5">
    <source>
        <dbReference type="Proteomes" id="UP000015105"/>
    </source>
</evidence>
<dbReference type="STRING" id="200361.A0A453B6S4"/>
<feature type="compositionally biased region" description="Polar residues" evidence="1">
    <location>
        <begin position="368"/>
        <end position="390"/>
    </location>
</feature>
<reference evidence="5" key="2">
    <citation type="journal article" date="2017" name="Nat. Plants">
        <title>The Aegilops tauschii genome reveals multiple impacts of transposons.</title>
        <authorList>
            <person name="Zhao G."/>
            <person name="Zou C."/>
            <person name="Li K."/>
            <person name="Wang K."/>
            <person name="Li T."/>
            <person name="Gao L."/>
            <person name="Zhang X."/>
            <person name="Wang H."/>
            <person name="Yang Z."/>
            <person name="Liu X."/>
            <person name="Jiang W."/>
            <person name="Mao L."/>
            <person name="Kong X."/>
            <person name="Jiao Y."/>
            <person name="Jia J."/>
        </authorList>
    </citation>
    <scope>NUCLEOTIDE SEQUENCE [LARGE SCALE GENOMIC DNA]</scope>
    <source>
        <strain evidence="5">cv. AL8/78</strain>
    </source>
</reference>
<reference evidence="4" key="3">
    <citation type="journal article" date="2017" name="Nature">
        <title>Genome sequence of the progenitor of the wheat D genome Aegilops tauschii.</title>
        <authorList>
            <person name="Luo M.C."/>
            <person name="Gu Y.Q."/>
            <person name="Puiu D."/>
            <person name="Wang H."/>
            <person name="Twardziok S.O."/>
            <person name="Deal K.R."/>
            <person name="Huo N."/>
            <person name="Zhu T."/>
            <person name="Wang L."/>
            <person name="Wang Y."/>
            <person name="McGuire P.E."/>
            <person name="Liu S."/>
            <person name="Long H."/>
            <person name="Ramasamy R.K."/>
            <person name="Rodriguez J.C."/>
            <person name="Van S.L."/>
            <person name="Yuan L."/>
            <person name="Wang Z."/>
            <person name="Xia Z."/>
            <person name="Xiao L."/>
            <person name="Anderson O.D."/>
            <person name="Ouyang S."/>
            <person name="Liang Y."/>
            <person name="Zimin A.V."/>
            <person name="Pertea G."/>
            <person name="Qi P."/>
            <person name="Bennetzen J.L."/>
            <person name="Dai X."/>
            <person name="Dawson M.W."/>
            <person name="Muller H.G."/>
            <person name="Kugler K."/>
            <person name="Rivarola-Duarte L."/>
            <person name="Spannagl M."/>
            <person name="Mayer K.F.X."/>
            <person name="Lu F.H."/>
            <person name="Bevan M.W."/>
            <person name="Leroy P."/>
            <person name="Li P."/>
            <person name="You F.M."/>
            <person name="Sun Q."/>
            <person name="Liu Z."/>
            <person name="Lyons E."/>
            <person name="Wicker T."/>
            <person name="Salzberg S.L."/>
            <person name="Devos K.M."/>
            <person name="Dvorak J."/>
        </authorList>
    </citation>
    <scope>NUCLEOTIDE SEQUENCE [LARGE SCALE GENOMIC DNA]</scope>
    <source>
        <strain evidence="4">cv. AL8/78</strain>
    </source>
</reference>
<reference evidence="4" key="5">
    <citation type="journal article" date="2021" name="G3 (Bethesda)">
        <title>Aegilops tauschii genome assembly Aet v5.0 features greater sequence contiguity and improved annotation.</title>
        <authorList>
            <person name="Wang L."/>
            <person name="Zhu T."/>
            <person name="Rodriguez J.C."/>
            <person name="Deal K.R."/>
            <person name="Dubcovsky J."/>
            <person name="McGuire P.E."/>
            <person name="Lux T."/>
            <person name="Spannagl M."/>
            <person name="Mayer K.F.X."/>
            <person name="Baldrich P."/>
            <person name="Meyers B.C."/>
            <person name="Huo N."/>
            <person name="Gu Y.Q."/>
            <person name="Zhou H."/>
            <person name="Devos K.M."/>
            <person name="Bennetzen J.L."/>
            <person name="Unver T."/>
            <person name="Budak H."/>
            <person name="Gulick P.J."/>
            <person name="Galiba G."/>
            <person name="Kalapos B."/>
            <person name="Nelson D.R."/>
            <person name="Li P."/>
            <person name="You F.M."/>
            <person name="Luo M.C."/>
            <person name="Dvorak J."/>
        </authorList>
    </citation>
    <scope>NUCLEOTIDE SEQUENCE [LARGE SCALE GENOMIC DNA]</scope>
    <source>
        <strain evidence="4">cv. AL8/78</strain>
    </source>
</reference>
<dbReference type="Proteomes" id="UP000015105">
    <property type="component" value="Chromosome 2D"/>
</dbReference>
<accession>A0A453B6S4</accession>
<feature type="compositionally biased region" description="Pro residues" evidence="1">
    <location>
        <begin position="51"/>
        <end position="61"/>
    </location>
</feature>
<dbReference type="AlphaFoldDB" id="A0A453B6S4"/>
<name>A0A453B6S4_AEGTS</name>
<feature type="region of interest" description="Disordered" evidence="1">
    <location>
        <begin position="286"/>
        <end position="390"/>
    </location>
</feature>
<organism evidence="4 5">
    <name type="scientific">Aegilops tauschii subsp. strangulata</name>
    <name type="common">Goatgrass</name>
    <dbReference type="NCBI Taxonomy" id="200361"/>
    <lineage>
        <taxon>Eukaryota</taxon>
        <taxon>Viridiplantae</taxon>
        <taxon>Streptophyta</taxon>
        <taxon>Embryophyta</taxon>
        <taxon>Tracheophyta</taxon>
        <taxon>Spermatophyta</taxon>
        <taxon>Magnoliopsida</taxon>
        <taxon>Liliopsida</taxon>
        <taxon>Poales</taxon>
        <taxon>Poaceae</taxon>
        <taxon>BOP clade</taxon>
        <taxon>Pooideae</taxon>
        <taxon>Triticodae</taxon>
        <taxon>Triticeae</taxon>
        <taxon>Triticinae</taxon>
        <taxon>Aegilops</taxon>
    </lineage>
</organism>
<evidence type="ECO:0000259" key="3">
    <source>
        <dbReference type="Pfam" id="PF21647"/>
    </source>
</evidence>
<proteinExistence type="predicted"/>
<dbReference type="PANTHER" id="PTHR31928:SF13">
    <property type="entry name" value="OS07G0588300 PROTEIN"/>
    <property type="match status" value="1"/>
</dbReference>